<organism evidence="1 2">
    <name type="scientific">Protea cynaroides</name>
    <dbReference type="NCBI Taxonomy" id="273540"/>
    <lineage>
        <taxon>Eukaryota</taxon>
        <taxon>Viridiplantae</taxon>
        <taxon>Streptophyta</taxon>
        <taxon>Embryophyta</taxon>
        <taxon>Tracheophyta</taxon>
        <taxon>Spermatophyta</taxon>
        <taxon>Magnoliopsida</taxon>
        <taxon>Proteales</taxon>
        <taxon>Proteaceae</taxon>
        <taxon>Protea</taxon>
    </lineage>
</organism>
<gene>
    <name evidence="1" type="ORF">NE237_012229</name>
</gene>
<keyword evidence="2" id="KW-1185">Reference proteome</keyword>
<accession>A0A9Q0GWE4</accession>
<sequence>MSKQALLGDAWIREAQEASRLIEEIESRIKDQNPGQSVSDNARRKLLELGPKLDRLESLLHNPAAKPILTNQDLDLRRNMLSELQLRTREMALSLYRLQVASSPGSLPAKDIEEPAESISSYSQDDTKINISKQEHELLVSFVVKTRNHFPWLEKMDLESLPGHLPGVGICCTSVRFGYCLRSYLTYLNYWTLEVLSFIFMEQHFFNTFSGECQMVKQKNELTHHYMCLPFAAGAREPTYEELYSFWLPWMDMRIRIFIRRLQSSCYITLAYWPWMLINLDY</sequence>
<dbReference type="Proteomes" id="UP001141806">
    <property type="component" value="Unassembled WGS sequence"/>
</dbReference>
<evidence type="ECO:0000313" key="2">
    <source>
        <dbReference type="Proteomes" id="UP001141806"/>
    </source>
</evidence>
<dbReference type="OrthoDB" id="1419086at2759"/>
<name>A0A9Q0GWE4_9MAGN</name>
<protein>
    <submittedName>
        <fullName evidence="1">Uncharacterized protein</fullName>
    </submittedName>
</protein>
<evidence type="ECO:0000313" key="1">
    <source>
        <dbReference type="EMBL" id="KAJ4955446.1"/>
    </source>
</evidence>
<proteinExistence type="predicted"/>
<dbReference type="AlphaFoldDB" id="A0A9Q0GWE4"/>
<reference evidence="1" key="1">
    <citation type="journal article" date="2023" name="Plant J.">
        <title>The genome of the king protea, Protea cynaroides.</title>
        <authorList>
            <person name="Chang J."/>
            <person name="Duong T.A."/>
            <person name="Schoeman C."/>
            <person name="Ma X."/>
            <person name="Roodt D."/>
            <person name="Barker N."/>
            <person name="Li Z."/>
            <person name="Van de Peer Y."/>
            <person name="Mizrachi E."/>
        </authorList>
    </citation>
    <scope>NUCLEOTIDE SEQUENCE</scope>
    <source>
        <tissue evidence="1">Young leaves</tissue>
    </source>
</reference>
<comment type="caution">
    <text evidence="1">The sequence shown here is derived from an EMBL/GenBank/DDBJ whole genome shotgun (WGS) entry which is preliminary data.</text>
</comment>
<dbReference type="EMBL" id="JAMYWD010000011">
    <property type="protein sequence ID" value="KAJ4955446.1"/>
    <property type="molecule type" value="Genomic_DNA"/>
</dbReference>